<reference evidence="2 3" key="1">
    <citation type="submission" date="2019-05" db="EMBL/GenBank/DDBJ databases">
        <title>Marivita sp. nov. isolated from sea sediment.</title>
        <authorList>
            <person name="Kim W."/>
        </authorList>
    </citation>
    <scope>NUCLEOTIDE SEQUENCE [LARGE SCALE GENOMIC DNA]</scope>
    <source>
        <strain evidence="2 3">CAU 1492</strain>
    </source>
</reference>
<keyword evidence="1" id="KW-0732">Signal</keyword>
<name>A0ABY2X6J3_9RHOB</name>
<dbReference type="EMBL" id="VCPC01000004">
    <property type="protein sequence ID" value="TMV10767.1"/>
    <property type="molecule type" value="Genomic_DNA"/>
</dbReference>
<organism evidence="2 3">
    <name type="scientific">Arenibacterium halophilum</name>
    <dbReference type="NCBI Taxonomy" id="2583821"/>
    <lineage>
        <taxon>Bacteria</taxon>
        <taxon>Pseudomonadati</taxon>
        <taxon>Pseudomonadota</taxon>
        <taxon>Alphaproteobacteria</taxon>
        <taxon>Rhodobacterales</taxon>
        <taxon>Paracoccaceae</taxon>
        <taxon>Arenibacterium</taxon>
    </lineage>
</organism>
<feature type="signal peptide" evidence="1">
    <location>
        <begin position="1"/>
        <end position="20"/>
    </location>
</feature>
<evidence type="ECO:0000313" key="2">
    <source>
        <dbReference type="EMBL" id="TMV10767.1"/>
    </source>
</evidence>
<protein>
    <recommendedName>
        <fullName evidence="4">Lipoprotein</fullName>
    </recommendedName>
</protein>
<comment type="caution">
    <text evidence="2">The sequence shown here is derived from an EMBL/GenBank/DDBJ whole genome shotgun (WGS) entry which is preliminary data.</text>
</comment>
<evidence type="ECO:0008006" key="4">
    <source>
        <dbReference type="Google" id="ProtNLM"/>
    </source>
</evidence>
<keyword evidence="3" id="KW-1185">Reference proteome</keyword>
<gene>
    <name evidence="2" type="ORF">FGK64_18550</name>
</gene>
<sequence length="101" mass="10615">MTRFFALLGATMMMATSALADACADRATVVASLESDFSEQLAMGGLQNTEPFETVFEIWASEETGTFTVLLTNPDGTSCIVAAGTEFFSRQIGSAPASSKS</sequence>
<accession>A0ABY2X6J3</accession>
<proteinExistence type="predicted"/>
<dbReference type="RefSeq" id="WP_138865340.1">
    <property type="nucleotide sequence ID" value="NZ_VCPC01000004.1"/>
</dbReference>
<dbReference type="Proteomes" id="UP001191082">
    <property type="component" value="Unassembled WGS sequence"/>
</dbReference>
<evidence type="ECO:0000313" key="3">
    <source>
        <dbReference type="Proteomes" id="UP001191082"/>
    </source>
</evidence>
<evidence type="ECO:0000256" key="1">
    <source>
        <dbReference type="SAM" id="SignalP"/>
    </source>
</evidence>
<feature type="chain" id="PRO_5045464185" description="Lipoprotein" evidence="1">
    <location>
        <begin position="21"/>
        <end position="101"/>
    </location>
</feature>